<dbReference type="EMBL" id="AJGV01000094">
    <property type="protein sequence ID" value="EJJ06013.1"/>
    <property type="molecule type" value="Genomic_DNA"/>
</dbReference>
<dbReference type="PATRIC" id="fig|1160718.3.peg.3181"/>
<comment type="caution">
    <text evidence="1">The sequence shown here is derived from an EMBL/GenBank/DDBJ whole genome shotgun (WGS) entry which is preliminary data.</text>
</comment>
<name>J2JZX5_9ACTN</name>
<dbReference type="AlphaFoldDB" id="J2JZX5"/>
<reference evidence="1" key="1">
    <citation type="journal article" date="2012" name="J. Bacteriol.">
        <title>Genome Sequence of Streptomyces auratus Strain AGR0001, a Phoslactomycin-Producing Actinomycete.</title>
        <authorList>
            <person name="Han X."/>
            <person name="Li M."/>
            <person name="Ding Z."/>
            <person name="Zhao J."/>
            <person name="Ji K."/>
            <person name="Wen M."/>
            <person name="Lu T."/>
        </authorList>
    </citation>
    <scope>NUCLEOTIDE SEQUENCE [LARGE SCALE GENOMIC DNA]</scope>
    <source>
        <strain evidence="1">AGR0001</strain>
    </source>
</reference>
<evidence type="ECO:0000313" key="1">
    <source>
        <dbReference type="EMBL" id="EJJ06013.1"/>
    </source>
</evidence>
<dbReference type="RefSeq" id="WP_006604690.1">
    <property type="nucleotide sequence ID" value="NZ_CP072931.1"/>
</dbReference>
<organism evidence="1">
    <name type="scientific">Streptomyces auratus AGR0001</name>
    <dbReference type="NCBI Taxonomy" id="1160718"/>
    <lineage>
        <taxon>Bacteria</taxon>
        <taxon>Bacillati</taxon>
        <taxon>Actinomycetota</taxon>
        <taxon>Actinomycetes</taxon>
        <taxon>Kitasatosporales</taxon>
        <taxon>Streptomycetaceae</taxon>
        <taxon>Streptomyces</taxon>
    </lineage>
</organism>
<dbReference type="HOGENOM" id="CLU_3222429_0_0_11"/>
<protein>
    <submittedName>
        <fullName evidence="1">Relaxase/mobilization nuclease family protein</fullName>
    </submittedName>
</protein>
<accession>J2JZX5</accession>
<proteinExistence type="predicted"/>
<sequence>MIPKIILGKGPHATRRTIGYLFGKGRANEHIDPHLVASWNDFAR</sequence>
<gene>
    <name evidence="1" type="ORF">SU9_15709</name>
</gene>